<evidence type="ECO:0000313" key="2">
    <source>
        <dbReference type="EMBL" id="WIW70268.1"/>
    </source>
</evidence>
<sequence>MNMTHYMELLAVNQPWNLIFYMVIPVFLAEALVATEFFTVYLKNSHPGNWKKWNKRLGIVLGFYFLGIALQLCVNVIPSIQWRGILDVLAVGSYVSGVIPLMGISFLELGIIAPNKSEDEKMKLHFLLLIAFLIVSHIAMVFGMSDPTLLGWQSNTMEIHHHMK</sequence>
<keyword evidence="1" id="KW-0812">Transmembrane</keyword>
<proteinExistence type="predicted"/>
<dbReference type="Proteomes" id="UP001243623">
    <property type="component" value="Chromosome"/>
</dbReference>
<keyword evidence="1" id="KW-0472">Membrane</keyword>
<feature type="transmembrane region" description="Helical" evidence="1">
    <location>
        <begin position="88"/>
        <end position="112"/>
    </location>
</feature>
<name>A0A9Y2AHX1_9FIRM</name>
<organism evidence="2 3">
    <name type="scientific">Selenobaculum gibii</name>
    <dbReference type="NCBI Taxonomy" id="3054208"/>
    <lineage>
        <taxon>Bacteria</taxon>
        <taxon>Bacillati</taxon>
        <taxon>Bacillota</taxon>
        <taxon>Negativicutes</taxon>
        <taxon>Selenomonadales</taxon>
        <taxon>Selenomonadaceae</taxon>
        <taxon>Selenobaculum</taxon>
    </lineage>
</organism>
<keyword evidence="3" id="KW-1185">Reference proteome</keyword>
<dbReference type="InterPro" id="IPR046547">
    <property type="entry name" value="DUF6803"/>
</dbReference>
<evidence type="ECO:0000256" key="1">
    <source>
        <dbReference type="SAM" id="Phobius"/>
    </source>
</evidence>
<dbReference type="EMBL" id="CP120678">
    <property type="protein sequence ID" value="WIW70268.1"/>
    <property type="molecule type" value="Genomic_DNA"/>
</dbReference>
<feature type="transmembrane region" description="Helical" evidence="1">
    <location>
        <begin position="124"/>
        <end position="144"/>
    </location>
</feature>
<reference evidence="2" key="1">
    <citation type="submission" date="2023-03" db="EMBL/GenBank/DDBJ databases">
        <title>Selenobaculum gbiensis gen. nov. sp. nov., a new bacterium isolated from the gut microbiota of IBD patient.</title>
        <authorList>
            <person name="Yeo S."/>
            <person name="Park H."/>
            <person name="Huh C.S."/>
        </authorList>
    </citation>
    <scope>NUCLEOTIDE SEQUENCE</scope>
    <source>
        <strain evidence="2">ICN-92133</strain>
    </source>
</reference>
<accession>A0A9Y2AHX1</accession>
<evidence type="ECO:0000313" key="3">
    <source>
        <dbReference type="Proteomes" id="UP001243623"/>
    </source>
</evidence>
<dbReference type="Pfam" id="PF20617">
    <property type="entry name" value="DUF6803"/>
    <property type="match status" value="1"/>
</dbReference>
<feature type="transmembrane region" description="Helical" evidence="1">
    <location>
        <begin position="20"/>
        <end position="42"/>
    </location>
</feature>
<dbReference type="AlphaFoldDB" id="A0A9Y2AHX1"/>
<dbReference type="KEGG" id="sgbi:P3F81_10265"/>
<dbReference type="RefSeq" id="WP_147670056.1">
    <property type="nucleotide sequence ID" value="NZ_CP120678.1"/>
</dbReference>
<feature type="transmembrane region" description="Helical" evidence="1">
    <location>
        <begin position="63"/>
        <end position="82"/>
    </location>
</feature>
<keyword evidence="1" id="KW-1133">Transmembrane helix</keyword>
<protein>
    <submittedName>
        <fullName evidence="2">Cytochrome oxidase biogenesis protein Surf12C</fullName>
    </submittedName>
</protein>
<gene>
    <name evidence="2" type="ORF">P3F81_10265</name>
</gene>